<dbReference type="GO" id="GO:0015297">
    <property type="term" value="F:antiporter activity"/>
    <property type="evidence" value="ECO:0007669"/>
    <property type="project" value="InterPro"/>
</dbReference>
<keyword evidence="3 11" id="KW-0812">Transmembrane</keyword>
<dbReference type="InterPro" id="IPR017930">
    <property type="entry name" value="Myb_dom"/>
</dbReference>
<reference evidence="14 15" key="1">
    <citation type="submission" date="2024-02" db="EMBL/GenBank/DDBJ databases">
        <title>High-quality chromosome-scale genome assembly of Pensacola bahiagrass (Paspalum notatum Flugge var. saurae).</title>
        <authorList>
            <person name="Vega J.M."/>
            <person name="Podio M."/>
            <person name="Orjuela J."/>
            <person name="Siena L.A."/>
            <person name="Pessino S.C."/>
            <person name="Combes M.C."/>
            <person name="Mariac C."/>
            <person name="Albertini E."/>
            <person name="Pupilli F."/>
            <person name="Ortiz J.P.A."/>
            <person name="Leblanc O."/>
        </authorList>
    </citation>
    <scope>NUCLEOTIDE SEQUENCE [LARGE SCALE GENOMIC DNA]</scope>
    <source>
        <strain evidence="14">R1</strain>
        <tissue evidence="14">Leaf</tissue>
    </source>
</reference>
<dbReference type="InterPro" id="IPR001005">
    <property type="entry name" value="SANT/Myb"/>
</dbReference>
<gene>
    <name evidence="14" type="ORF">U9M48_026277</name>
</gene>
<dbReference type="SUPFAM" id="SSF52172">
    <property type="entry name" value="CheY-like"/>
    <property type="match status" value="1"/>
</dbReference>
<dbReference type="NCBIfam" id="TIGR01557">
    <property type="entry name" value="myb_SHAQKYF"/>
    <property type="match status" value="1"/>
</dbReference>
<dbReference type="InterPro" id="IPR002528">
    <property type="entry name" value="MATE_fam"/>
</dbReference>
<dbReference type="GO" id="GO:1990961">
    <property type="term" value="P:xenobiotic detoxification by transmembrane export across the plasma membrane"/>
    <property type="evidence" value="ECO:0007669"/>
    <property type="project" value="InterPro"/>
</dbReference>
<dbReference type="Proteomes" id="UP001341281">
    <property type="component" value="Chromosome 06"/>
</dbReference>
<evidence type="ECO:0000256" key="6">
    <source>
        <dbReference type="ARBA" id="ARBA00023125"/>
    </source>
</evidence>
<dbReference type="PROSITE" id="PS50110">
    <property type="entry name" value="RESPONSE_REGULATORY"/>
    <property type="match status" value="1"/>
</dbReference>
<dbReference type="InterPro" id="IPR009057">
    <property type="entry name" value="Homeodomain-like_sf"/>
</dbReference>
<feature type="transmembrane region" description="Helical" evidence="11">
    <location>
        <begin position="730"/>
        <end position="754"/>
    </location>
</feature>
<dbReference type="InterPro" id="IPR000048">
    <property type="entry name" value="IQ_motif_EF-hand-BS"/>
</dbReference>
<sequence>MERLSALVLDDNSTSLCSISMMLEESNFRVFPFQTVEAALDFIKSGTAKEAELDLVLVEVRLNDMASQTLVNPELLHHVNELQVPLITMCSYDDAEALSKCVTLGARFHVLKPLDTGSFNMVRYKALEHKSKKATPQGTILNRTRSRMASNPKSNGYGYEETEKPGRIEWTVELHEKFLEAIKVLGGEEFSTPHGILSLMNVKGLTSKQISSHLQKHRLKQRKAKQGGQCQGSSSTKPVSELIIAAHNEAISESTPGGAANSELHPLRLQTQAKKRLVEAVVLKTYSYTCSSGIYRNDTKSVWDEYEKNLQKEFSGSNKREIGYGACIENFGSGSLPTSDKEGEINPTEVARDTVNLGNINLLEGYGAYIQSPGSNILLKSDQFGQINCTEAARDNDEAGNINLLEGIMGMEYTSPTMDPSNVSLPLEKDDLDLTGPSDALEVVDPFFISQREGSQEQRSLGQDDLQQISGGDAWTNALYREVALINTGEPMAQGPQEQQSLALDDHLQVGDNARNDLHRSVGLINIDEPMAQGPMNMDEPMAQGADDAPVDGPMVDGTAEMPSCHPASQRVRAALSMAQPIRRDDAPETCRAVSIRKSNRAVAVGRREMDSAGGAAEAIAAAATASSPLIPPRSPPRPTVGAEARRQVGLAAPLVACSLLQYSLQVVSVMFAGHLGELSLSGASVAASFANVTGFSVLLGMGSALDTFCGQSYGARQYDLLGTHTQRAIVVLMLTGVPLAFVLAFSGQILVALGQNPEISFQAGLYAQWLIPGLFAYGLLQCLTRFLQTQNIVRILVVSSGLTLLLHIMLCWFLVQSFGLGHKGAALATSISYWFNVALLAIYVKASEAGRRSWHGWSREALKLKDVKLYLWLAIPSTFMTCLEYWAFEMVVLLAGFLPDPKLETSILSISLNTMWMVYTIPSGLSSAISIRVSNELGAGNPQAARLSVYISGIMCLTEGLFVAIITVLVRDIWGYLYSNEEKVVKHVSMMMPILATSDFMDGIQCTLSGLGWLRFRSNSMASAANNPSLDDVLARLKDWLARFQVFGAKFMADCAEINMALLRIAAVEKRQAAGAVKIQAAARGFLVRRHAQGMQAEAIRPAQLLLRLQSQHPVEDQNRKAHPVHQDPLSSHMESPPPCVDLFLAEFNPLRNRTAPTLGDSPMITPIMALSYLPSAARGCGWQKVCSLINLFAYYVIGLPSAVTFAFVLKIGGKGLWLGIIYAMAVQIFALVVMMLRTSWNEEAEKARARVQCSDGSITLD</sequence>
<feature type="transmembrane region" description="Helical" evidence="11">
    <location>
        <begin position="948"/>
        <end position="971"/>
    </location>
</feature>
<evidence type="ECO:0000256" key="11">
    <source>
        <dbReference type="RuleBase" id="RU004914"/>
    </source>
</evidence>
<dbReference type="GO" id="GO:0000160">
    <property type="term" value="P:phosphorelay signal transduction system"/>
    <property type="evidence" value="ECO:0007669"/>
    <property type="project" value="InterPro"/>
</dbReference>
<feature type="transmembrane region" description="Helical" evidence="11">
    <location>
        <begin position="1190"/>
        <end position="1211"/>
    </location>
</feature>
<dbReference type="InterPro" id="IPR001789">
    <property type="entry name" value="Sig_transdc_resp-reg_receiver"/>
</dbReference>
<feature type="transmembrane region" description="Helical" evidence="11">
    <location>
        <begin position="1217"/>
        <end position="1238"/>
    </location>
</feature>
<keyword evidence="9" id="KW-0539">Nucleus</keyword>
<evidence type="ECO:0000256" key="10">
    <source>
        <dbReference type="PROSITE-ProRule" id="PRU00169"/>
    </source>
</evidence>
<dbReference type="InterPro" id="IPR045069">
    <property type="entry name" value="MATE_euk"/>
</dbReference>
<evidence type="ECO:0000256" key="1">
    <source>
        <dbReference type="ARBA" id="ARBA00004141"/>
    </source>
</evidence>
<evidence type="ECO:0000259" key="12">
    <source>
        <dbReference type="PROSITE" id="PS50110"/>
    </source>
</evidence>
<dbReference type="InterPro" id="IPR011006">
    <property type="entry name" value="CheY-like_superfamily"/>
</dbReference>
<keyword evidence="8" id="KW-0804">Transcription</keyword>
<dbReference type="Gene3D" id="1.10.10.60">
    <property type="entry name" value="Homeodomain-like"/>
    <property type="match status" value="1"/>
</dbReference>
<dbReference type="PROSITE" id="PS50096">
    <property type="entry name" value="IQ"/>
    <property type="match status" value="1"/>
</dbReference>
<feature type="transmembrane region" description="Helical" evidence="11">
    <location>
        <begin position="760"/>
        <end position="781"/>
    </location>
</feature>
<dbReference type="Pfam" id="PF00249">
    <property type="entry name" value="Myb_DNA-binding"/>
    <property type="match status" value="1"/>
</dbReference>
<protein>
    <recommendedName>
        <fullName evidence="11">Protein DETOXIFICATION</fullName>
    </recommendedName>
    <alternativeName>
        <fullName evidence="11">Multidrug and toxic compound extrusion protein</fullName>
    </alternativeName>
</protein>
<evidence type="ECO:0000256" key="7">
    <source>
        <dbReference type="ARBA" id="ARBA00023136"/>
    </source>
</evidence>
<keyword evidence="6" id="KW-0238">DNA-binding</keyword>
<feature type="transmembrane region" description="Helical" evidence="11">
    <location>
        <begin position="868"/>
        <end position="888"/>
    </location>
</feature>
<keyword evidence="5" id="KW-0805">Transcription regulation</keyword>
<dbReference type="GO" id="GO:0016020">
    <property type="term" value="C:membrane"/>
    <property type="evidence" value="ECO:0007669"/>
    <property type="project" value="UniProtKB-SubCell"/>
</dbReference>
<dbReference type="SMART" id="SM00015">
    <property type="entry name" value="IQ"/>
    <property type="match status" value="1"/>
</dbReference>
<feature type="transmembrane region" description="Helical" evidence="11">
    <location>
        <begin position="686"/>
        <end position="709"/>
    </location>
</feature>
<evidence type="ECO:0000313" key="15">
    <source>
        <dbReference type="Proteomes" id="UP001341281"/>
    </source>
</evidence>
<evidence type="ECO:0000256" key="3">
    <source>
        <dbReference type="ARBA" id="ARBA00022692"/>
    </source>
</evidence>
<evidence type="ECO:0000256" key="9">
    <source>
        <dbReference type="ARBA" id="ARBA00023242"/>
    </source>
</evidence>
<proteinExistence type="inferred from homology"/>
<dbReference type="PANTHER" id="PTHR11206">
    <property type="entry name" value="MULTIDRUG RESISTANCE PROTEIN"/>
    <property type="match status" value="1"/>
</dbReference>
<dbReference type="Gene3D" id="3.40.50.2300">
    <property type="match status" value="1"/>
</dbReference>
<comment type="subcellular location">
    <subcellularLocation>
        <location evidence="1">Membrane</location>
        <topology evidence="1">Multi-pass membrane protein</topology>
    </subcellularLocation>
</comment>
<evidence type="ECO:0000313" key="14">
    <source>
        <dbReference type="EMBL" id="WVZ78587.1"/>
    </source>
</evidence>
<feature type="transmembrane region" description="Helical" evidence="11">
    <location>
        <begin position="828"/>
        <end position="847"/>
    </location>
</feature>
<dbReference type="EMBL" id="CP144750">
    <property type="protein sequence ID" value="WVZ78587.1"/>
    <property type="molecule type" value="Genomic_DNA"/>
</dbReference>
<keyword evidence="7 11" id="KW-0472">Membrane</keyword>
<feature type="transmembrane region" description="Helical" evidence="11">
    <location>
        <begin position="793"/>
        <end position="816"/>
    </location>
</feature>
<dbReference type="AlphaFoldDB" id="A0AAQ3TX23"/>
<dbReference type="SUPFAM" id="SSF46689">
    <property type="entry name" value="Homeodomain-like"/>
    <property type="match status" value="1"/>
</dbReference>
<dbReference type="PROSITE" id="PS51294">
    <property type="entry name" value="HTH_MYB"/>
    <property type="match status" value="1"/>
</dbReference>
<comment type="caution">
    <text evidence="10 11">Lacks conserved residue(s) required for the propagation of feature annotation.</text>
</comment>
<keyword evidence="4 11" id="KW-1133">Transmembrane helix</keyword>
<dbReference type="CDD" id="cd13132">
    <property type="entry name" value="MATE_eukaryotic"/>
    <property type="match status" value="1"/>
</dbReference>
<name>A0AAQ3TX23_PASNO</name>
<dbReference type="InterPro" id="IPR006447">
    <property type="entry name" value="Myb_dom_plants"/>
</dbReference>
<evidence type="ECO:0000256" key="8">
    <source>
        <dbReference type="ARBA" id="ARBA00023163"/>
    </source>
</evidence>
<evidence type="ECO:0000256" key="2">
    <source>
        <dbReference type="ARBA" id="ARBA00010199"/>
    </source>
</evidence>
<feature type="domain" description="Response regulatory" evidence="12">
    <location>
        <begin position="5"/>
        <end position="127"/>
    </location>
</feature>
<keyword evidence="15" id="KW-1185">Reference proteome</keyword>
<dbReference type="NCBIfam" id="TIGR00797">
    <property type="entry name" value="matE"/>
    <property type="match status" value="1"/>
</dbReference>
<feature type="domain" description="HTH myb-type" evidence="13">
    <location>
        <begin position="170"/>
        <end position="222"/>
    </location>
</feature>
<comment type="similarity">
    <text evidence="2 11">Belongs to the multi antimicrobial extrusion (MATE) (TC 2.A.66.1) family.</text>
</comment>
<dbReference type="GO" id="GO:0042910">
    <property type="term" value="F:xenobiotic transmembrane transporter activity"/>
    <property type="evidence" value="ECO:0007669"/>
    <property type="project" value="InterPro"/>
</dbReference>
<evidence type="ECO:0000256" key="5">
    <source>
        <dbReference type="ARBA" id="ARBA00023015"/>
    </source>
</evidence>
<organism evidence="14 15">
    <name type="scientific">Paspalum notatum var. saurae</name>
    <dbReference type="NCBI Taxonomy" id="547442"/>
    <lineage>
        <taxon>Eukaryota</taxon>
        <taxon>Viridiplantae</taxon>
        <taxon>Streptophyta</taxon>
        <taxon>Embryophyta</taxon>
        <taxon>Tracheophyta</taxon>
        <taxon>Spermatophyta</taxon>
        <taxon>Magnoliopsida</taxon>
        <taxon>Liliopsida</taxon>
        <taxon>Poales</taxon>
        <taxon>Poaceae</taxon>
        <taxon>PACMAD clade</taxon>
        <taxon>Panicoideae</taxon>
        <taxon>Andropogonodae</taxon>
        <taxon>Paspaleae</taxon>
        <taxon>Paspalinae</taxon>
        <taxon>Paspalum</taxon>
    </lineage>
</organism>
<evidence type="ECO:0000256" key="4">
    <source>
        <dbReference type="ARBA" id="ARBA00022989"/>
    </source>
</evidence>
<dbReference type="GO" id="GO:0003677">
    <property type="term" value="F:DNA binding"/>
    <property type="evidence" value="ECO:0007669"/>
    <property type="project" value="UniProtKB-KW"/>
</dbReference>
<evidence type="ECO:0000259" key="13">
    <source>
        <dbReference type="PROSITE" id="PS51294"/>
    </source>
</evidence>
<dbReference type="Pfam" id="PF01554">
    <property type="entry name" value="MatE"/>
    <property type="match status" value="2"/>
</dbReference>
<accession>A0AAQ3TX23</accession>